<dbReference type="Gene3D" id="3.40.50.720">
    <property type="entry name" value="NAD(P)-binding Rossmann-like Domain"/>
    <property type="match status" value="1"/>
</dbReference>
<accession>A0A4P6ZYT8</accession>
<reference evidence="1 2" key="1">
    <citation type="submission" date="2019-03" db="EMBL/GenBank/DDBJ databases">
        <title>Complete genome sequence of Paenisporosarcina antarctica CGMCC 1.6503T.</title>
        <authorList>
            <person name="Rong J.-C."/>
            <person name="Chi N.-Y."/>
            <person name="Zhang Q.-F."/>
        </authorList>
    </citation>
    <scope>NUCLEOTIDE SEQUENCE [LARGE SCALE GENOMIC DNA]</scope>
    <source>
        <strain evidence="1 2">CGMCC 1.6503</strain>
    </source>
</reference>
<dbReference type="InterPro" id="IPR036291">
    <property type="entry name" value="NAD(P)-bd_dom_sf"/>
</dbReference>
<evidence type="ECO:0000313" key="2">
    <source>
        <dbReference type="Proteomes" id="UP000294292"/>
    </source>
</evidence>
<dbReference type="AlphaFoldDB" id="A0A4P6ZYT8"/>
<evidence type="ECO:0008006" key="3">
    <source>
        <dbReference type="Google" id="ProtNLM"/>
    </source>
</evidence>
<gene>
    <name evidence="1" type="ORF">E2636_09995</name>
</gene>
<dbReference type="Proteomes" id="UP000294292">
    <property type="component" value="Chromosome"/>
</dbReference>
<proteinExistence type="predicted"/>
<organism evidence="1 2">
    <name type="scientific">Paenisporosarcina antarctica</name>
    <dbReference type="NCBI Taxonomy" id="417367"/>
    <lineage>
        <taxon>Bacteria</taxon>
        <taxon>Bacillati</taxon>
        <taxon>Bacillota</taxon>
        <taxon>Bacilli</taxon>
        <taxon>Bacillales</taxon>
        <taxon>Caryophanaceae</taxon>
        <taxon>Paenisporosarcina</taxon>
    </lineage>
</organism>
<sequence length="281" mass="31938">MTVLKWCIIGTDPRMEKLSILLEQLNVHVLFLKTKAWSYQVERDLLSFQPDILVLPIQPLEIVTDSVGLEFFKTVKKCFIGKLSPEWTRFFEASELDVEPYLEDEQFIWLNAKLTAEGFIAAYYLEEHEMVAGKQFMISGFGRVAKLLATQLKRMDAHPLIVVRSSVQLAEAQAMGYETRKLEYGITCDQSIFINTIPAKWLTQGYHSLLTTCQRFYDIASSPGCLALEGDYSHKYKLYTSLPGQFLKEDAAKLLFKCVTESAKNVEGGTVCYKANELDLG</sequence>
<dbReference type="EMBL" id="CP038015">
    <property type="protein sequence ID" value="QBP41444.1"/>
    <property type="molecule type" value="Genomic_DNA"/>
</dbReference>
<dbReference type="KEGG" id="panc:E2636_09995"/>
<protein>
    <recommendedName>
        <fullName evidence="3">Dipicolinate synthase subunit A</fullName>
    </recommendedName>
</protein>
<name>A0A4P6ZYT8_9BACL</name>
<evidence type="ECO:0000313" key="1">
    <source>
        <dbReference type="EMBL" id="QBP41444.1"/>
    </source>
</evidence>
<keyword evidence="2" id="KW-1185">Reference proteome</keyword>
<dbReference type="OrthoDB" id="8840764at2"/>
<dbReference type="SUPFAM" id="SSF51735">
    <property type="entry name" value="NAD(P)-binding Rossmann-fold domains"/>
    <property type="match status" value="1"/>
</dbReference>